<comment type="caution">
    <text evidence="2">The sequence shown here is derived from an EMBL/GenBank/DDBJ whole genome shotgun (WGS) entry which is preliminary data.</text>
</comment>
<sequence length="220" mass="22929">MSTPGDADDRTDVPETARAYVPRPTRGAFAWLGILLAIAVVQLARGQWGDAAVFAVAGSLVVAESTGLLVMLERLVRPRTLAVAAGAVAAGVVLMLAPRHSVAAGAAMIGVGVAAAIAAWAPARSEQRRPRAWPSATRRLAWSWAAVWLIACLWEVAQVTLGGSTPGGRAAHPALSDIVNPLLDVPLGKGAFVVVWLALGVFLIRRGTTGRAPSRREPDL</sequence>
<gene>
    <name evidence="2" type="ORF">BJ991_000581</name>
</gene>
<protein>
    <submittedName>
        <fullName evidence="2">Uncharacterized protein</fullName>
    </submittedName>
</protein>
<feature type="transmembrane region" description="Helical" evidence="1">
    <location>
        <begin position="51"/>
        <end position="72"/>
    </location>
</feature>
<dbReference type="EMBL" id="JACCBV010000001">
    <property type="protein sequence ID" value="NYE18553.1"/>
    <property type="molecule type" value="Genomic_DNA"/>
</dbReference>
<keyword evidence="1" id="KW-0812">Transmembrane</keyword>
<evidence type="ECO:0000256" key="1">
    <source>
        <dbReference type="SAM" id="Phobius"/>
    </source>
</evidence>
<organism evidence="2 3">
    <name type="scientific">Microbacterium immunditiarum</name>
    <dbReference type="NCBI Taxonomy" id="337480"/>
    <lineage>
        <taxon>Bacteria</taxon>
        <taxon>Bacillati</taxon>
        <taxon>Actinomycetota</taxon>
        <taxon>Actinomycetes</taxon>
        <taxon>Micrococcales</taxon>
        <taxon>Microbacteriaceae</taxon>
        <taxon>Microbacterium</taxon>
    </lineage>
</organism>
<dbReference type="AlphaFoldDB" id="A0A7Y9GL66"/>
<dbReference type="RefSeq" id="WP_179487283.1">
    <property type="nucleotide sequence ID" value="NZ_JACCBV010000001.1"/>
</dbReference>
<reference evidence="2 3" key="1">
    <citation type="submission" date="2020-07" db="EMBL/GenBank/DDBJ databases">
        <title>Sequencing the genomes of 1000 actinobacteria strains.</title>
        <authorList>
            <person name="Klenk H.-P."/>
        </authorList>
    </citation>
    <scope>NUCLEOTIDE SEQUENCE [LARGE SCALE GENOMIC DNA]</scope>
    <source>
        <strain evidence="2 3">DSM 24662</strain>
    </source>
</reference>
<keyword evidence="3" id="KW-1185">Reference proteome</keyword>
<evidence type="ECO:0000313" key="3">
    <source>
        <dbReference type="Proteomes" id="UP000576969"/>
    </source>
</evidence>
<feature type="transmembrane region" description="Helical" evidence="1">
    <location>
        <begin position="142"/>
        <end position="165"/>
    </location>
</feature>
<proteinExistence type="predicted"/>
<name>A0A7Y9GL66_9MICO</name>
<feature type="transmembrane region" description="Helical" evidence="1">
    <location>
        <begin position="28"/>
        <end position="45"/>
    </location>
</feature>
<accession>A0A7Y9GL66</accession>
<feature type="transmembrane region" description="Helical" evidence="1">
    <location>
        <begin position="103"/>
        <end position="121"/>
    </location>
</feature>
<evidence type="ECO:0000313" key="2">
    <source>
        <dbReference type="EMBL" id="NYE18553.1"/>
    </source>
</evidence>
<keyword evidence="1" id="KW-0472">Membrane</keyword>
<dbReference type="Proteomes" id="UP000576969">
    <property type="component" value="Unassembled WGS sequence"/>
</dbReference>
<feature type="transmembrane region" description="Helical" evidence="1">
    <location>
        <begin position="79"/>
        <end position="97"/>
    </location>
</feature>
<feature type="transmembrane region" description="Helical" evidence="1">
    <location>
        <begin position="185"/>
        <end position="204"/>
    </location>
</feature>
<keyword evidence="1" id="KW-1133">Transmembrane helix</keyword>